<accession>A0ABT9RPS6</accession>
<evidence type="ECO:0000256" key="1">
    <source>
        <dbReference type="SAM" id="MobiDB-lite"/>
    </source>
</evidence>
<evidence type="ECO:0000313" key="3">
    <source>
        <dbReference type="Proteomes" id="UP001230426"/>
    </source>
</evidence>
<dbReference type="Proteomes" id="UP001230426">
    <property type="component" value="Unassembled WGS sequence"/>
</dbReference>
<keyword evidence="3" id="KW-1185">Reference proteome</keyword>
<reference evidence="2 3" key="1">
    <citation type="submission" date="2023-07" db="EMBL/GenBank/DDBJ databases">
        <title>Sequencing the genomes of 1000 actinobacteria strains.</title>
        <authorList>
            <person name="Klenk H.-P."/>
        </authorList>
    </citation>
    <scope>NUCLEOTIDE SEQUENCE [LARGE SCALE GENOMIC DNA]</scope>
    <source>
        <strain evidence="2 3">DSM 44109</strain>
    </source>
</reference>
<comment type="caution">
    <text evidence="2">The sequence shown here is derived from an EMBL/GenBank/DDBJ whole genome shotgun (WGS) entry which is preliminary data.</text>
</comment>
<feature type="compositionally biased region" description="Polar residues" evidence="1">
    <location>
        <begin position="38"/>
        <end position="55"/>
    </location>
</feature>
<sequence length="55" mass="6358">MMHVQTCYFHDGIHYGPPGCYHETVSNHELGYEWAPGTTAQTPQGENQQYWDESQ</sequence>
<protein>
    <submittedName>
        <fullName evidence="2">Uncharacterized protein</fullName>
    </submittedName>
</protein>
<dbReference type="EMBL" id="JAUSRB010000004">
    <property type="protein sequence ID" value="MDP9870355.1"/>
    <property type="molecule type" value="Genomic_DNA"/>
</dbReference>
<proteinExistence type="predicted"/>
<organism evidence="2 3">
    <name type="scientific">Streptosporangium brasiliense</name>
    <dbReference type="NCBI Taxonomy" id="47480"/>
    <lineage>
        <taxon>Bacteria</taxon>
        <taxon>Bacillati</taxon>
        <taxon>Actinomycetota</taxon>
        <taxon>Actinomycetes</taxon>
        <taxon>Streptosporangiales</taxon>
        <taxon>Streptosporangiaceae</taxon>
        <taxon>Streptosporangium</taxon>
    </lineage>
</organism>
<evidence type="ECO:0000313" key="2">
    <source>
        <dbReference type="EMBL" id="MDP9870355.1"/>
    </source>
</evidence>
<feature type="region of interest" description="Disordered" evidence="1">
    <location>
        <begin position="35"/>
        <end position="55"/>
    </location>
</feature>
<gene>
    <name evidence="2" type="ORF">J2S55_009693</name>
</gene>
<name>A0ABT9RPS6_9ACTN</name>